<keyword evidence="1 10" id="KW-0963">Cytoplasm</keyword>
<dbReference type="InterPro" id="IPR005863">
    <property type="entry name" value="UDP-N-AcMur_synth"/>
</dbReference>
<comment type="caution">
    <text evidence="15">The sequence shown here is derived from an EMBL/GenBank/DDBJ whole genome shotgun (WGS) entry which is preliminary data.</text>
</comment>
<dbReference type="Pfam" id="PF08245">
    <property type="entry name" value="Mur_ligase_M"/>
    <property type="match status" value="1"/>
</dbReference>
<reference evidence="15 16" key="1">
    <citation type="submission" date="2020-08" db="EMBL/GenBank/DDBJ databases">
        <title>Genomic Encyclopedia of Type Strains, Phase IV (KMG-IV): sequencing the most valuable type-strain genomes for metagenomic binning, comparative biology and taxonomic classification.</title>
        <authorList>
            <person name="Goeker M."/>
        </authorList>
    </citation>
    <scope>NUCLEOTIDE SEQUENCE [LARGE SCALE GENOMIC DNA]</scope>
    <source>
        <strain evidence="15 16">DSM 27057</strain>
    </source>
</reference>
<dbReference type="InterPro" id="IPR035911">
    <property type="entry name" value="MurE/MurF_N"/>
</dbReference>
<dbReference type="HAMAP" id="MF_02019">
    <property type="entry name" value="MurF"/>
    <property type="match status" value="1"/>
</dbReference>
<evidence type="ECO:0000256" key="6">
    <source>
        <dbReference type="ARBA" id="ARBA00022960"/>
    </source>
</evidence>
<keyword evidence="5 10" id="KW-0067">ATP-binding</keyword>
<dbReference type="InterPro" id="IPR051046">
    <property type="entry name" value="MurCDEF_CellWall_CoF430Synth"/>
</dbReference>
<comment type="function">
    <text evidence="10 11">Involved in cell wall formation. Catalyzes the final step in the synthesis of UDP-N-acetylmuramoyl-pentapeptide, the precursor of murein.</text>
</comment>
<dbReference type="InterPro" id="IPR000713">
    <property type="entry name" value="Mur_ligase_N"/>
</dbReference>
<comment type="pathway">
    <text evidence="10 11">Cell wall biogenesis; peptidoglycan biosynthesis.</text>
</comment>
<dbReference type="EC" id="6.3.2.10" evidence="10 11"/>
<dbReference type="SUPFAM" id="SSF53623">
    <property type="entry name" value="MurD-like peptide ligases, catalytic domain"/>
    <property type="match status" value="1"/>
</dbReference>
<evidence type="ECO:0000256" key="1">
    <source>
        <dbReference type="ARBA" id="ARBA00022490"/>
    </source>
</evidence>
<dbReference type="GO" id="GO:0005524">
    <property type="term" value="F:ATP binding"/>
    <property type="evidence" value="ECO:0007669"/>
    <property type="project" value="UniProtKB-UniRule"/>
</dbReference>
<keyword evidence="7 10" id="KW-0573">Peptidoglycan synthesis</keyword>
<proteinExistence type="inferred from homology"/>
<evidence type="ECO:0000256" key="3">
    <source>
        <dbReference type="ARBA" id="ARBA00022618"/>
    </source>
</evidence>
<dbReference type="GO" id="GO:0047480">
    <property type="term" value="F:UDP-N-acetylmuramoyl-tripeptide-D-alanyl-D-alanine ligase activity"/>
    <property type="evidence" value="ECO:0007669"/>
    <property type="project" value="UniProtKB-UniRule"/>
</dbReference>
<comment type="similarity">
    <text evidence="10">Belongs to the MurCDEF family. MurF subfamily.</text>
</comment>
<dbReference type="EMBL" id="JACIDX010000006">
    <property type="protein sequence ID" value="MBB3955016.1"/>
    <property type="molecule type" value="Genomic_DNA"/>
</dbReference>
<organism evidence="15 16">
    <name type="scientific">Novosphingobium sediminicola</name>
    <dbReference type="NCBI Taxonomy" id="563162"/>
    <lineage>
        <taxon>Bacteria</taxon>
        <taxon>Pseudomonadati</taxon>
        <taxon>Pseudomonadota</taxon>
        <taxon>Alphaproteobacteria</taxon>
        <taxon>Sphingomonadales</taxon>
        <taxon>Sphingomonadaceae</taxon>
        <taxon>Novosphingobium</taxon>
    </lineage>
</organism>
<dbReference type="PANTHER" id="PTHR43024">
    <property type="entry name" value="UDP-N-ACETYLMURAMOYL-TRIPEPTIDE--D-ALANYL-D-ALANINE LIGASE"/>
    <property type="match status" value="1"/>
</dbReference>
<dbReference type="GO" id="GO:0008360">
    <property type="term" value="P:regulation of cell shape"/>
    <property type="evidence" value="ECO:0007669"/>
    <property type="project" value="UniProtKB-KW"/>
</dbReference>
<keyword evidence="9 10" id="KW-0961">Cell wall biogenesis/degradation</keyword>
<keyword evidence="8 10" id="KW-0131">Cell cycle</keyword>
<keyword evidence="3 10" id="KW-0132">Cell division</keyword>
<name>A0A7W6G677_9SPHN</name>
<dbReference type="AlphaFoldDB" id="A0A7W6G677"/>
<evidence type="ECO:0000256" key="5">
    <source>
        <dbReference type="ARBA" id="ARBA00022840"/>
    </source>
</evidence>
<dbReference type="SUPFAM" id="SSF63418">
    <property type="entry name" value="MurE/MurF N-terminal domain"/>
    <property type="match status" value="1"/>
</dbReference>
<evidence type="ECO:0000256" key="8">
    <source>
        <dbReference type="ARBA" id="ARBA00023306"/>
    </source>
</evidence>
<dbReference type="Proteomes" id="UP000548867">
    <property type="component" value="Unassembled WGS sequence"/>
</dbReference>
<dbReference type="Gene3D" id="3.40.1190.10">
    <property type="entry name" value="Mur-like, catalytic domain"/>
    <property type="match status" value="1"/>
</dbReference>
<evidence type="ECO:0000256" key="4">
    <source>
        <dbReference type="ARBA" id="ARBA00022741"/>
    </source>
</evidence>
<evidence type="ECO:0000256" key="10">
    <source>
        <dbReference type="HAMAP-Rule" id="MF_02019"/>
    </source>
</evidence>
<accession>A0A7W6G677</accession>
<feature type="domain" description="Mur ligase N-terminal catalytic" evidence="12">
    <location>
        <begin position="42"/>
        <end position="89"/>
    </location>
</feature>
<dbReference type="NCBIfam" id="TIGR01143">
    <property type="entry name" value="murF"/>
    <property type="match status" value="1"/>
</dbReference>
<sequence>MAAKAKLREWPVTAEDGQPLALWTLAEVAAATGGEAFGEAQISNVATDSREIVEGGLFFAMRGEAMDGHKFLDKAFELGAVAAVVEQPIDRPHVLVKDSFAALQALARAARGRILPEARVIGVTGSVGKTSVKEAIFAALERSSHGRAHRSVKSYNNHVGVPLSMTRMPQRTLYGIFEMGMNHAGEIRDLTALARPHVALITTIAPAHIENLGSEEAIADAKAEIFEGLQGFEGHEGGIAIIPADIPHYERLRAAAIACGAEVMSYGRAPHSDIRLLDALSGMLGGTLVTVDLGDSRLCYSVSVPGDHWVMNSLAVVAAVRAVGGDLGATGLALAEMQGMAGRGLRSGIELADGGKALLIDESYNANPASMRASLSVLGGEPAKRRIAVLGAMKELGDFGPALHAALVEPMVAAKVDYAVLVGDEMAALAQELGKSGPDALGKPIPFAHCRNAQEAGKALADYGLAQGDAVLVKGSNSVGLGSLVATLCQTTN</sequence>
<evidence type="ECO:0000259" key="13">
    <source>
        <dbReference type="Pfam" id="PF02875"/>
    </source>
</evidence>
<evidence type="ECO:0000256" key="7">
    <source>
        <dbReference type="ARBA" id="ARBA00022984"/>
    </source>
</evidence>
<keyword evidence="4 10" id="KW-0547">Nucleotide-binding</keyword>
<dbReference type="InterPro" id="IPR036565">
    <property type="entry name" value="Mur-like_cat_sf"/>
</dbReference>
<gene>
    <name evidence="10" type="primary">murF</name>
    <name evidence="15" type="ORF">GGR38_001965</name>
</gene>
<dbReference type="GO" id="GO:0005737">
    <property type="term" value="C:cytoplasm"/>
    <property type="evidence" value="ECO:0007669"/>
    <property type="project" value="UniProtKB-SubCell"/>
</dbReference>
<dbReference type="InterPro" id="IPR036615">
    <property type="entry name" value="Mur_ligase_C_dom_sf"/>
</dbReference>
<dbReference type="GO" id="GO:0009252">
    <property type="term" value="P:peptidoglycan biosynthetic process"/>
    <property type="evidence" value="ECO:0007669"/>
    <property type="project" value="UniProtKB-UniRule"/>
</dbReference>
<keyword evidence="2 10" id="KW-0436">Ligase</keyword>
<evidence type="ECO:0000313" key="16">
    <source>
        <dbReference type="Proteomes" id="UP000548867"/>
    </source>
</evidence>
<feature type="domain" description="Mur ligase C-terminal" evidence="13">
    <location>
        <begin position="358"/>
        <end position="476"/>
    </location>
</feature>
<evidence type="ECO:0000256" key="2">
    <source>
        <dbReference type="ARBA" id="ARBA00022598"/>
    </source>
</evidence>
<evidence type="ECO:0000259" key="12">
    <source>
        <dbReference type="Pfam" id="PF01225"/>
    </source>
</evidence>
<dbReference type="Gene3D" id="3.90.190.20">
    <property type="entry name" value="Mur ligase, C-terminal domain"/>
    <property type="match status" value="1"/>
</dbReference>
<dbReference type="RefSeq" id="WP_183624954.1">
    <property type="nucleotide sequence ID" value="NZ_JACIDX010000006.1"/>
</dbReference>
<feature type="binding site" evidence="10">
    <location>
        <begin position="125"/>
        <end position="131"/>
    </location>
    <ligand>
        <name>ATP</name>
        <dbReference type="ChEBI" id="CHEBI:30616"/>
    </ligand>
</feature>
<dbReference type="InterPro" id="IPR013221">
    <property type="entry name" value="Mur_ligase_cen"/>
</dbReference>
<evidence type="ECO:0000256" key="11">
    <source>
        <dbReference type="RuleBase" id="RU004136"/>
    </source>
</evidence>
<dbReference type="UniPathway" id="UPA00219"/>
<protein>
    <recommendedName>
        <fullName evidence="10 11">UDP-N-acetylmuramoyl-tripeptide--D-alanyl-D-alanine ligase</fullName>
        <ecNumber evidence="10 11">6.3.2.10</ecNumber>
    </recommendedName>
    <alternativeName>
        <fullName evidence="10">D-alanyl-D-alanine-adding enzyme</fullName>
    </alternativeName>
</protein>
<dbReference type="SUPFAM" id="SSF53244">
    <property type="entry name" value="MurD-like peptide ligases, peptide-binding domain"/>
    <property type="match status" value="1"/>
</dbReference>
<dbReference type="Pfam" id="PF02875">
    <property type="entry name" value="Mur_ligase_C"/>
    <property type="match status" value="1"/>
</dbReference>
<dbReference type="Gene3D" id="3.40.1390.10">
    <property type="entry name" value="MurE/MurF, N-terminal domain"/>
    <property type="match status" value="1"/>
</dbReference>
<dbReference type="GO" id="GO:0051301">
    <property type="term" value="P:cell division"/>
    <property type="evidence" value="ECO:0007669"/>
    <property type="project" value="UniProtKB-KW"/>
</dbReference>
<dbReference type="GO" id="GO:0071555">
    <property type="term" value="P:cell wall organization"/>
    <property type="evidence" value="ECO:0007669"/>
    <property type="project" value="UniProtKB-KW"/>
</dbReference>
<comment type="catalytic activity">
    <reaction evidence="10 11">
        <text>D-alanyl-D-alanine + UDP-N-acetyl-alpha-D-muramoyl-L-alanyl-gamma-D-glutamyl-meso-2,6-diaminopimelate + ATP = UDP-N-acetyl-alpha-D-muramoyl-L-alanyl-gamma-D-glutamyl-meso-2,6-diaminopimeloyl-D-alanyl-D-alanine + ADP + phosphate + H(+)</text>
        <dbReference type="Rhea" id="RHEA:28374"/>
        <dbReference type="ChEBI" id="CHEBI:15378"/>
        <dbReference type="ChEBI" id="CHEBI:30616"/>
        <dbReference type="ChEBI" id="CHEBI:43474"/>
        <dbReference type="ChEBI" id="CHEBI:57822"/>
        <dbReference type="ChEBI" id="CHEBI:61386"/>
        <dbReference type="ChEBI" id="CHEBI:83905"/>
        <dbReference type="ChEBI" id="CHEBI:456216"/>
        <dbReference type="EC" id="6.3.2.10"/>
    </reaction>
</comment>
<evidence type="ECO:0000313" key="15">
    <source>
        <dbReference type="EMBL" id="MBB3955016.1"/>
    </source>
</evidence>
<evidence type="ECO:0000256" key="9">
    <source>
        <dbReference type="ARBA" id="ARBA00023316"/>
    </source>
</evidence>
<evidence type="ECO:0000259" key="14">
    <source>
        <dbReference type="Pfam" id="PF08245"/>
    </source>
</evidence>
<dbReference type="PANTHER" id="PTHR43024:SF1">
    <property type="entry name" value="UDP-N-ACETYLMURAMOYL-TRIPEPTIDE--D-ALANYL-D-ALANINE LIGASE"/>
    <property type="match status" value="1"/>
</dbReference>
<comment type="subcellular location">
    <subcellularLocation>
        <location evidence="10 11">Cytoplasm</location>
    </subcellularLocation>
</comment>
<keyword evidence="6 10" id="KW-0133">Cell shape</keyword>
<dbReference type="Pfam" id="PF01225">
    <property type="entry name" value="Mur_ligase"/>
    <property type="match status" value="1"/>
</dbReference>
<feature type="domain" description="Mur ligase central" evidence="14">
    <location>
        <begin position="123"/>
        <end position="320"/>
    </location>
</feature>
<dbReference type="InterPro" id="IPR004101">
    <property type="entry name" value="Mur_ligase_C"/>
</dbReference>
<keyword evidence="16" id="KW-1185">Reference proteome</keyword>